<evidence type="ECO:0000313" key="2">
    <source>
        <dbReference type="EMBL" id="GAH35083.1"/>
    </source>
</evidence>
<feature type="region of interest" description="Disordered" evidence="1">
    <location>
        <begin position="1"/>
        <end position="38"/>
    </location>
</feature>
<organism evidence="2">
    <name type="scientific">marine sediment metagenome</name>
    <dbReference type="NCBI Taxonomy" id="412755"/>
    <lineage>
        <taxon>unclassified sequences</taxon>
        <taxon>metagenomes</taxon>
        <taxon>ecological metagenomes</taxon>
    </lineage>
</organism>
<protein>
    <submittedName>
        <fullName evidence="2">Uncharacterized protein</fullName>
    </submittedName>
</protein>
<dbReference type="EMBL" id="BARU01006659">
    <property type="protein sequence ID" value="GAH35083.1"/>
    <property type="molecule type" value="Genomic_DNA"/>
</dbReference>
<accession>X1GQ08</accession>
<gene>
    <name evidence="2" type="ORF">S03H2_13110</name>
</gene>
<reference evidence="2" key="1">
    <citation type="journal article" date="2014" name="Front. Microbiol.">
        <title>High frequency of phylogenetically diverse reductive dehalogenase-homologous genes in deep subseafloor sedimentary metagenomes.</title>
        <authorList>
            <person name="Kawai M."/>
            <person name="Futagami T."/>
            <person name="Toyoda A."/>
            <person name="Takaki Y."/>
            <person name="Nishi S."/>
            <person name="Hori S."/>
            <person name="Arai W."/>
            <person name="Tsubouchi T."/>
            <person name="Morono Y."/>
            <person name="Uchiyama I."/>
            <person name="Ito T."/>
            <person name="Fujiyama A."/>
            <person name="Inagaki F."/>
            <person name="Takami H."/>
        </authorList>
    </citation>
    <scope>NUCLEOTIDE SEQUENCE</scope>
    <source>
        <strain evidence="2">Expedition CK06-06</strain>
    </source>
</reference>
<feature type="non-terminal residue" evidence="2">
    <location>
        <position position="1"/>
    </location>
</feature>
<evidence type="ECO:0000256" key="1">
    <source>
        <dbReference type="SAM" id="MobiDB-lite"/>
    </source>
</evidence>
<name>X1GQ08_9ZZZZ</name>
<comment type="caution">
    <text evidence="2">The sequence shown here is derived from an EMBL/GenBank/DDBJ whole genome shotgun (WGS) entry which is preliminary data.</text>
</comment>
<feature type="compositionally biased region" description="Polar residues" evidence="1">
    <location>
        <begin position="29"/>
        <end position="38"/>
    </location>
</feature>
<feature type="compositionally biased region" description="Acidic residues" evidence="1">
    <location>
        <begin position="1"/>
        <end position="10"/>
    </location>
</feature>
<proteinExistence type="predicted"/>
<dbReference type="AlphaFoldDB" id="X1GQ08"/>
<sequence length="38" mass="4079">EFLVVDDDDAPSGITVYDVDPRGTHLDGATSSKSQRQS</sequence>